<reference evidence="6 7" key="1">
    <citation type="journal article" date="2024" name="Nat. Commun.">
        <title>Phylogenomics reveals the evolutionary origins of lichenization in chlorophyte algae.</title>
        <authorList>
            <person name="Puginier C."/>
            <person name="Libourel C."/>
            <person name="Otte J."/>
            <person name="Skaloud P."/>
            <person name="Haon M."/>
            <person name="Grisel S."/>
            <person name="Petersen M."/>
            <person name="Berrin J.G."/>
            <person name="Delaux P.M."/>
            <person name="Dal Grande F."/>
            <person name="Keller J."/>
        </authorList>
    </citation>
    <scope>NUCLEOTIDE SEQUENCE [LARGE SCALE GENOMIC DNA]</scope>
    <source>
        <strain evidence="6 7">SAG 2145</strain>
    </source>
</reference>
<protein>
    <recommendedName>
        <fullName evidence="5">Exonuclease domain-containing protein</fullName>
    </recommendedName>
</protein>
<dbReference type="Gene3D" id="3.30.420.10">
    <property type="entry name" value="Ribonuclease H-like superfamily/Ribonuclease H"/>
    <property type="match status" value="1"/>
</dbReference>
<evidence type="ECO:0000313" key="6">
    <source>
        <dbReference type="EMBL" id="KAK9843340.1"/>
    </source>
</evidence>
<dbReference type="GO" id="GO:0005634">
    <property type="term" value="C:nucleus"/>
    <property type="evidence" value="ECO:0007669"/>
    <property type="project" value="TreeGrafter"/>
</dbReference>
<dbReference type="EMBL" id="JALJOS010000002">
    <property type="protein sequence ID" value="KAK9843340.1"/>
    <property type="molecule type" value="Genomic_DNA"/>
</dbReference>
<dbReference type="SUPFAM" id="SSF53098">
    <property type="entry name" value="Ribonuclease H-like"/>
    <property type="match status" value="1"/>
</dbReference>
<evidence type="ECO:0000256" key="2">
    <source>
        <dbReference type="ARBA" id="ARBA00022722"/>
    </source>
</evidence>
<sequence>MTSRADLRLARSHCSGHNLAQKELSPCSSRHRLLRSLVEPSAAGLRRHLAVRTEVVVGSSTSWYTGQQSSPRDLIFALDVEWAHLGRNPTQRFPVEVCAIGASGSDFQTFCSPDEDQVSGLPFIGGVPRRHWQHAQGLEHVTAALAELLAGKVLVGYNLAADLRSLDLSHPKHLQRDLMRSCRMQRRSGQAPSLRQLAAQHLARDIQLGRHSAREDAQACLDLYMRFCQDDPDLVPQDHLAAYYLAQLNLSNHI</sequence>
<dbReference type="SMART" id="SM00479">
    <property type="entry name" value="EXOIII"/>
    <property type="match status" value="1"/>
</dbReference>
<feature type="domain" description="Exonuclease" evidence="5">
    <location>
        <begin position="74"/>
        <end position="233"/>
    </location>
</feature>
<dbReference type="Proteomes" id="UP001438707">
    <property type="component" value="Unassembled WGS sequence"/>
</dbReference>
<dbReference type="GO" id="GO:0006364">
    <property type="term" value="P:rRNA processing"/>
    <property type="evidence" value="ECO:0007669"/>
    <property type="project" value="UniProtKB-KW"/>
</dbReference>
<evidence type="ECO:0000259" key="5">
    <source>
        <dbReference type="SMART" id="SM00479"/>
    </source>
</evidence>
<dbReference type="PANTHER" id="PTHR12801:SF45">
    <property type="entry name" value="RNA EXONUCLEASE 4"/>
    <property type="match status" value="1"/>
</dbReference>
<dbReference type="PANTHER" id="PTHR12801">
    <property type="entry name" value="RNA EXONUCLEASE REXO1 / RECO3 FAMILY MEMBER-RELATED"/>
    <property type="match status" value="1"/>
</dbReference>
<keyword evidence="3" id="KW-0378">Hydrolase</keyword>
<keyword evidence="1" id="KW-0698">rRNA processing</keyword>
<comment type="function">
    <text evidence="4">Exoribonuclease involved in ribosome biosynthesis. Involved in the processing of ITS1, the internal transcribed spacer localized between the 18S and 5.8S rRNAs.</text>
</comment>
<evidence type="ECO:0000256" key="1">
    <source>
        <dbReference type="ARBA" id="ARBA00022552"/>
    </source>
</evidence>
<evidence type="ECO:0000256" key="3">
    <source>
        <dbReference type="ARBA" id="ARBA00022801"/>
    </source>
</evidence>
<proteinExistence type="predicted"/>
<accession>A0AAW1SB66</accession>
<comment type="caution">
    <text evidence="6">The sequence shown here is derived from an EMBL/GenBank/DDBJ whole genome shotgun (WGS) entry which is preliminary data.</text>
</comment>
<dbReference type="AlphaFoldDB" id="A0AAW1SB66"/>
<dbReference type="GO" id="GO:0003676">
    <property type="term" value="F:nucleic acid binding"/>
    <property type="evidence" value="ECO:0007669"/>
    <property type="project" value="InterPro"/>
</dbReference>
<dbReference type="GO" id="GO:0004527">
    <property type="term" value="F:exonuclease activity"/>
    <property type="evidence" value="ECO:0007669"/>
    <property type="project" value="InterPro"/>
</dbReference>
<gene>
    <name evidence="6" type="ORF">WJX74_010618</name>
</gene>
<evidence type="ECO:0000313" key="7">
    <source>
        <dbReference type="Proteomes" id="UP001438707"/>
    </source>
</evidence>
<keyword evidence="7" id="KW-1185">Reference proteome</keyword>
<keyword evidence="2" id="KW-0540">Nuclease</keyword>
<dbReference type="InterPro" id="IPR036397">
    <property type="entry name" value="RNaseH_sf"/>
</dbReference>
<dbReference type="InterPro" id="IPR013520">
    <property type="entry name" value="Ribonucl_H"/>
</dbReference>
<dbReference type="InterPro" id="IPR047021">
    <property type="entry name" value="REXO1/3/4-like"/>
</dbReference>
<organism evidence="6 7">
    <name type="scientific">Apatococcus lobatus</name>
    <dbReference type="NCBI Taxonomy" id="904363"/>
    <lineage>
        <taxon>Eukaryota</taxon>
        <taxon>Viridiplantae</taxon>
        <taxon>Chlorophyta</taxon>
        <taxon>core chlorophytes</taxon>
        <taxon>Trebouxiophyceae</taxon>
        <taxon>Chlorellales</taxon>
        <taxon>Chlorellaceae</taxon>
        <taxon>Apatococcus</taxon>
    </lineage>
</organism>
<evidence type="ECO:0000256" key="4">
    <source>
        <dbReference type="ARBA" id="ARBA00025599"/>
    </source>
</evidence>
<name>A0AAW1SB66_9CHLO</name>
<dbReference type="InterPro" id="IPR012337">
    <property type="entry name" value="RNaseH-like_sf"/>
</dbReference>